<name>A7ETK9_SCLS1</name>
<evidence type="ECO:0000313" key="2">
    <source>
        <dbReference type="Proteomes" id="UP000001312"/>
    </source>
</evidence>
<dbReference type="EMBL" id="CH476632">
    <property type="protein sequence ID" value="EDN92801.1"/>
    <property type="molecule type" value="Genomic_DNA"/>
</dbReference>
<protein>
    <submittedName>
        <fullName evidence="1">Uncharacterized protein</fullName>
    </submittedName>
</protein>
<dbReference type="GeneID" id="5486115"/>
<organism evidence="1 2">
    <name type="scientific">Sclerotinia sclerotiorum (strain ATCC 18683 / 1980 / Ss-1)</name>
    <name type="common">White mold</name>
    <name type="synonym">Whetzelinia sclerotiorum</name>
    <dbReference type="NCBI Taxonomy" id="665079"/>
    <lineage>
        <taxon>Eukaryota</taxon>
        <taxon>Fungi</taxon>
        <taxon>Dikarya</taxon>
        <taxon>Ascomycota</taxon>
        <taxon>Pezizomycotina</taxon>
        <taxon>Leotiomycetes</taxon>
        <taxon>Helotiales</taxon>
        <taxon>Sclerotiniaceae</taxon>
        <taxon>Sclerotinia</taxon>
    </lineage>
</organism>
<sequence length="82" mass="9153">MGVEVLVASQVVRLRSPTDLNAIDKHPASEFDALAVDNKRSIRLAAKNKFIHLFANKIQNHQNHQNQSMYGVGLGRDWVDTG</sequence>
<gene>
    <name evidence="1" type="ORF">SS1G_08665</name>
</gene>
<dbReference type="KEGG" id="ssl:SS1G_08665"/>
<dbReference type="AlphaFoldDB" id="A7ETK9"/>
<evidence type="ECO:0000313" key="1">
    <source>
        <dbReference type="EMBL" id="EDN92801.1"/>
    </source>
</evidence>
<proteinExistence type="predicted"/>
<dbReference type="InParanoid" id="A7ETK9"/>
<keyword evidence="2" id="KW-1185">Reference proteome</keyword>
<accession>A7ETK9</accession>
<reference evidence="2" key="1">
    <citation type="journal article" date="2011" name="PLoS Genet.">
        <title>Genomic analysis of the necrotrophic fungal pathogens Sclerotinia sclerotiorum and Botrytis cinerea.</title>
        <authorList>
            <person name="Amselem J."/>
            <person name="Cuomo C.A."/>
            <person name="van Kan J.A."/>
            <person name="Viaud M."/>
            <person name="Benito E.P."/>
            <person name="Couloux A."/>
            <person name="Coutinho P.M."/>
            <person name="de Vries R.P."/>
            <person name="Dyer P.S."/>
            <person name="Fillinger S."/>
            <person name="Fournier E."/>
            <person name="Gout L."/>
            <person name="Hahn M."/>
            <person name="Kohn L."/>
            <person name="Lapalu N."/>
            <person name="Plummer K.M."/>
            <person name="Pradier J.M."/>
            <person name="Quevillon E."/>
            <person name="Sharon A."/>
            <person name="Simon A."/>
            <person name="ten Have A."/>
            <person name="Tudzynski B."/>
            <person name="Tudzynski P."/>
            <person name="Wincker P."/>
            <person name="Andrew M."/>
            <person name="Anthouard V."/>
            <person name="Beever R.E."/>
            <person name="Beffa R."/>
            <person name="Benoit I."/>
            <person name="Bouzid O."/>
            <person name="Brault B."/>
            <person name="Chen Z."/>
            <person name="Choquer M."/>
            <person name="Collemare J."/>
            <person name="Cotton P."/>
            <person name="Danchin E.G."/>
            <person name="Da Silva C."/>
            <person name="Gautier A."/>
            <person name="Giraud C."/>
            <person name="Giraud T."/>
            <person name="Gonzalez C."/>
            <person name="Grossetete S."/>
            <person name="Guldener U."/>
            <person name="Henrissat B."/>
            <person name="Howlett B.J."/>
            <person name="Kodira C."/>
            <person name="Kretschmer M."/>
            <person name="Lappartient A."/>
            <person name="Leroch M."/>
            <person name="Levis C."/>
            <person name="Mauceli E."/>
            <person name="Neuveglise C."/>
            <person name="Oeser B."/>
            <person name="Pearson M."/>
            <person name="Poulain J."/>
            <person name="Poussereau N."/>
            <person name="Quesneville H."/>
            <person name="Rascle C."/>
            <person name="Schumacher J."/>
            <person name="Segurens B."/>
            <person name="Sexton A."/>
            <person name="Silva E."/>
            <person name="Sirven C."/>
            <person name="Soanes D.M."/>
            <person name="Talbot N.J."/>
            <person name="Templeton M."/>
            <person name="Yandava C."/>
            <person name="Yarden O."/>
            <person name="Zeng Q."/>
            <person name="Rollins J.A."/>
            <person name="Lebrun M.H."/>
            <person name="Dickman M."/>
        </authorList>
    </citation>
    <scope>NUCLEOTIDE SEQUENCE [LARGE SCALE GENOMIC DNA]</scope>
    <source>
        <strain evidence="2">ATCC 18683 / 1980 / Ss-1</strain>
    </source>
</reference>
<dbReference type="Proteomes" id="UP000001312">
    <property type="component" value="Unassembled WGS sequence"/>
</dbReference>
<dbReference type="RefSeq" id="XP_001589902.1">
    <property type="nucleotide sequence ID" value="XM_001589852.1"/>
</dbReference>